<dbReference type="EMBL" id="VOFY01000018">
    <property type="protein sequence ID" value="KAA8583445.1"/>
    <property type="molecule type" value="Genomic_DNA"/>
</dbReference>
<gene>
    <name evidence="10" type="ORF">FQN60_015991</name>
</gene>
<dbReference type="PANTHER" id="PTHR13006:SF10">
    <property type="entry name" value="ZINC FINGER PROTEIN 395"/>
    <property type="match status" value="1"/>
</dbReference>
<evidence type="ECO:0000256" key="7">
    <source>
        <dbReference type="ARBA" id="ARBA00023163"/>
    </source>
</evidence>
<feature type="region of interest" description="Disordered" evidence="9">
    <location>
        <begin position="244"/>
        <end position="272"/>
    </location>
</feature>
<accession>A0A5J5CSM7</accession>
<dbReference type="PANTHER" id="PTHR13006">
    <property type="entry name" value="PAPILLOMAVIRUS REGULATORY FACTOR PRF-1"/>
    <property type="match status" value="1"/>
</dbReference>
<dbReference type="GO" id="GO:0003700">
    <property type="term" value="F:DNA-binding transcription factor activity"/>
    <property type="evidence" value="ECO:0007669"/>
    <property type="project" value="TreeGrafter"/>
</dbReference>
<evidence type="ECO:0000256" key="6">
    <source>
        <dbReference type="ARBA" id="ARBA00023125"/>
    </source>
</evidence>
<evidence type="ECO:0000256" key="1">
    <source>
        <dbReference type="ARBA" id="ARBA00004123"/>
    </source>
</evidence>
<keyword evidence="11" id="KW-1185">Reference proteome</keyword>
<proteinExistence type="predicted"/>
<evidence type="ECO:0000256" key="8">
    <source>
        <dbReference type="ARBA" id="ARBA00023242"/>
    </source>
</evidence>
<dbReference type="Proteomes" id="UP000327493">
    <property type="component" value="Chromosome 18"/>
</dbReference>
<comment type="caution">
    <text evidence="10">The sequence shown here is derived from an EMBL/GenBank/DDBJ whole genome shotgun (WGS) entry which is preliminary data.</text>
</comment>
<dbReference type="GO" id="GO:0008270">
    <property type="term" value="F:zinc ion binding"/>
    <property type="evidence" value="ECO:0007669"/>
    <property type="project" value="UniProtKB-KW"/>
</dbReference>
<keyword evidence="4" id="KW-0862">Zinc</keyword>
<keyword evidence="5" id="KW-0805">Transcription regulation</keyword>
<feature type="region of interest" description="Disordered" evidence="9">
    <location>
        <begin position="413"/>
        <end position="462"/>
    </location>
</feature>
<evidence type="ECO:0000256" key="9">
    <source>
        <dbReference type="SAM" id="MobiDB-lite"/>
    </source>
</evidence>
<sequence>TDRQRDRLSDRQREGETDRQTDRETDRHTDREKERQRDRQAGKQTERDRQPDIQTFRQTEDAAALVTPHLDHPFVHGALEADIPALCQAAAAGIGRCVTGLSPLIVCSSTMAAMGPEDRVGAGPGGTAVCQVGPHACTATTTHSSNGPDMQQTLVCTQRRVQAGKTLVEGGHHENKTSVSPAQREAERGWKNLAAPLQTMGPTMHLSNASATREAPYSFRSPESVEMDEIMAAMVLTSLSCSPVVQSPPHTDPVPAGSSSSADMECGGGELSDSGSSGYWSWDHGNSSFRGVYKCLWPGCGKVLTSFGSSSSFPAGSGPGFILSTQLGLLHFYCGLGAPDPPRSQTQIQLQLRGRPQQAQSTQPACSPVQVSLAPKSPGCQGWTPSASVSGPSNTPVVKARCRSVSVGEQWLQQNRLQPMSEGSRGGQKVSQGVRGGAQGSVVHRLPLEKSLPALPRLEAAA</sequence>
<evidence type="ECO:0000256" key="2">
    <source>
        <dbReference type="ARBA" id="ARBA00022723"/>
    </source>
</evidence>
<comment type="subcellular location">
    <subcellularLocation>
        <location evidence="1">Nucleus</location>
    </subcellularLocation>
</comment>
<keyword evidence="6" id="KW-0238">DNA-binding</keyword>
<keyword evidence="3" id="KW-0863">Zinc-finger</keyword>
<evidence type="ECO:0000256" key="4">
    <source>
        <dbReference type="ARBA" id="ARBA00022833"/>
    </source>
</evidence>
<feature type="compositionally biased region" description="Basic and acidic residues" evidence="9">
    <location>
        <begin position="1"/>
        <end position="51"/>
    </location>
</feature>
<protein>
    <submittedName>
        <fullName evidence="10">Uncharacterized protein</fullName>
    </submittedName>
</protein>
<dbReference type="GO" id="GO:0006357">
    <property type="term" value="P:regulation of transcription by RNA polymerase II"/>
    <property type="evidence" value="ECO:0007669"/>
    <property type="project" value="TreeGrafter"/>
</dbReference>
<keyword evidence="2" id="KW-0479">Metal-binding</keyword>
<dbReference type="InterPro" id="IPR052253">
    <property type="entry name" value="CR1/CR2-DNA-binding_regulator"/>
</dbReference>
<dbReference type="GO" id="GO:0005634">
    <property type="term" value="C:nucleus"/>
    <property type="evidence" value="ECO:0007669"/>
    <property type="project" value="UniProtKB-SubCell"/>
</dbReference>
<evidence type="ECO:0000313" key="11">
    <source>
        <dbReference type="Proteomes" id="UP000327493"/>
    </source>
</evidence>
<reference evidence="10 11" key="1">
    <citation type="submission" date="2019-08" db="EMBL/GenBank/DDBJ databases">
        <title>A chromosome-level genome assembly, high-density linkage maps, and genome scans reveal the genomic architecture of hybrid incompatibilities underlying speciation via character displacement in darters (Percidae: Etheostominae).</title>
        <authorList>
            <person name="Moran R.L."/>
            <person name="Catchen J.M."/>
            <person name="Fuller R.C."/>
        </authorList>
    </citation>
    <scope>NUCLEOTIDE SEQUENCE [LARGE SCALE GENOMIC DNA]</scope>
    <source>
        <strain evidence="10">EspeVRDwgs_2016</strain>
        <tissue evidence="10">Muscle</tissue>
    </source>
</reference>
<evidence type="ECO:0000256" key="3">
    <source>
        <dbReference type="ARBA" id="ARBA00022771"/>
    </source>
</evidence>
<evidence type="ECO:0000313" key="10">
    <source>
        <dbReference type="EMBL" id="KAA8583445.1"/>
    </source>
</evidence>
<dbReference type="GO" id="GO:0000978">
    <property type="term" value="F:RNA polymerase II cis-regulatory region sequence-specific DNA binding"/>
    <property type="evidence" value="ECO:0007669"/>
    <property type="project" value="TreeGrafter"/>
</dbReference>
<feature type="region of interest" description="Disordered" evidence="9">
    <location>
        <begin position="1"/>
        <end position="54"/>
    </location>
</feature>
<keyword evidence="8" id="KW-0539">Nucleus</keyword>
<dbReference type="AlphaFoldDB" id="A0A5J5CSM7"/>
<feature type="non-terminal residue" evidence="10">
    <location>
        <position position="1"/>
    </location>
</feature>
<keyword evidence="7" id="KW-0804">Transcription</keyword>
<name>A0A5J5CSM7_9PERO</name>
<evidence type="ECO:0000256" key="5">
    <source>
        <dbReference type="ARBA" id="ARBA00023015"/>
    </source>
</evidence>
<organism evidence="10 11">
    <name type="scientific">Etheostoma spectabile</name>
    <name type="common">orangethroat darter</name>
    <dbReference type="NCBI Taxonomy" id="54343"/>
    <lineage>
        <taxon>Eukaryota</taxon>
        <taxon>Metazoa</taxon>
        <taxon>Chordata</taxon>
        <taxon>Craniata</taxon>
        <taxon>Vertebrata</taxon>
        <taxon>Euteleostomi</taxon>
        <taxon>Actinopterygii</taxon>
        <taxon>Neopterygii</taxon>
        <taxon>Teleostei</taxon>
        <taxon>Neoteleostei</taxon>
        <taxon>Acanthomorphata</taxon>
        <taxon>Eupercaria</taxon>
        <taxon>Perciformes</taxon>
        <taxon>Percoidei</taxon>
        <taxon>Percidae</taxon>
        <taxon>Etheostomatinae</taxon>
        <taxon>Etheostoma</taxon>
    </lineage>
</organism>